<gene>
    <name evidence="1" type="ORF">V8G54_013237</name>
</gene>
<reference evidence="1 2" key="1">
    <citation type="journal article" date="2023" name="Life. Sci Alliance">
        <title>Evolutionary insights into 3D genome organization and epigenetic landscape of Vigna mungo.</title>
        <authorList>
            <person name="Junaid A."/>
            <person name="Singh B."/>
            <person name="Bhatia S."/>
        </authorList>
    </citation>
    <scope>NUCLEOTIDE SEQUENCE [LARGE SCALE GENOMIC DNA]</scope>
    <source>
        <strain evidence="1">Urdbean</strain>
    </source>
</reference>
<dbReference type="EMBL" id="CP144697">
    <property type="protein sequence ID" value="WVZ15671.1"/>
    <property type="molecule type" value="Genomic_DNA"/>
</dbReference>
<sequence length="241" mass="26521">MSPSRFLSEKGAQPFGLLGTQLFGLVTVRPRRCSVIRSLRYSTIRSSMATSIPAFGHYASQVLGHSSSRLNRSAPLPFGLVGTKPFGLLGTQSFSLATVRPRRYSASFGLTGLVYWEALKELLGHRRPISSTGKFSRNSWVTDDQFRLLGSSLGTLGPRTTNFVIGSSSGTLGPQTTNLELLGHERPFKSWGTVNLIRASSTEQSLLLDHSAVIFDCYLPLEQPMAKFKKRTHKAHRSVHI</sequence>
<keyword evidence="2" id="KW-1185">Reference proteome</keyword>
<protein>
    <submittedName>
        <fullName evidence="1">Uncharacterized protein</fullName>
    </submittedName>
</protein>
<organism evidence="1 2">
    <name type="scientific">Vigna mungo</name>
    <name type="common">Black gram</name>
    <name type="synonym">Phaseolus mungo</name>
    <dbReference type="NCBI Taxonomy" id="3915"/>
    <lineage>
        <taxon>Eukaryota</taxon>
        <taxon>Viridiplantae</taxon>
        <taxon>Streptophyta</taxon>
        <taxon>Embryophyta</taxon>
        <taxon>Tracheophyta</taxon>
        <taxon>Spermatophyta</taxon>
        <taxon>Magnoliopsida</taxon>
        <taxon>eudicotyledons</taxon>
        <taxon>Gunneridae</taxon>
        <taxon>Pentapetalae</taxon>
        <taxon>rosids</taxon>
        <taxon>fabids</taxon>
        <taxon>Fabales</taxon>
        <taxon>Fabaceae</taxon>
        <taxon>Papilionoideae</taxon>
        <taxon>50 kb inversion clade</taxon>
        <taxon>NPAAA clade</taxon>
        <taxon>indigoferoid/millettioid clade</taxon>
        <taxon>Phaseoleae</taxon>
        <taxon>Vigna</taxon>
    </lineage>
</organism>
<evidence type="ECO:0000313" key="1">
    <source>
        <dbReference type="EMBL" id="WVZ15671.1"/>
    </source>
</evidence>
<name>A0AAQ3NSL5_VIGMU</name>
<proteinExistence type="predicted"/>
<dbReference type="Proteomes" id="UP001374535">
    <property type="component" value="Chromosome 4"/>
</dbReference>
<dbReference type="AlphaFoldDB" id="A0AAQ3NSL5"/>
<evidence type="ECO:0000313" key="2">
    <source>
        <dbReference type="Proteomes" id="UP001374535"/>
    </source>
</evidence>
<accession>A0AAQ3NSL5</accession>